<dbReference type="InterPro" id="IPR036366">
    <property type="entry name" value="PGBDSf"/>
</dbReference>
<dbReference type="InterPro" id="IPR002477">
    <property type="entry name" value="Peptidoglycan-bd-like"/>
</dbReference>
<dbReference type="PROSITE" id="PS52029">
    <property type="entry name" value="LD_TPASE"/>
    <property type="match status" value="1"/>
</dbReference>
<dbReference type="InterPro" id="IPR038063">
    <property type="entry name" value="Transpep_catalytic_dom"/>
</dbReference>
<dbReference type="EMBL" id="JBAKIA010000004">
    <property type="protein sequence ID" value="MEJ8474193.1"/>
    <property type="molecule type" value="Genomic_DNA"/>
</dbReference>
<evidence type="ECO:0000313" key="11">
    <source>
        <dbReference type="Proteomes" id="UP001385499"/>
    </source>
</evidence>
<comment type="pathway">
    <text evidence="1 7">Cell wall biogenesis; peptidoglycan biosynthesis.</text>
</comment>
<dbReference type="Proteomes" id="UP001385499">
    <property type="component" value="Unassembled WGS sequence"/>
</dbReference>
<accession>A0ABU8TK39</accession>
<keyword evidence="11" id="KW-1185">Reference proteome</keyword>
<keyword evidence="8" id="KW-0732">Signal</keyword>
<dbReference type="InterPro" id="IPR052905">
    <property type="entry name" value="LD-transpeptidase_YkuD-like"/>
</dbReference>
<evidence type="ECO:0000256" key="6">
    <source>
        <dbReference type="ARBA" id="ARBA00023316"/>
    </source>
</evidence>
<organism evidence="10 11">
    <name type="scientific">Roseibium algae</name>
    <dbReference type="NCBI Taxonomy" id="3123038"/>
    <lineage>
        <taxon>Bacteria</taxon>
        <taxon>Pseudomonadati</taxon>
        <taxon>Pseudomonadota</taxon>
        <taxon>Alphaproteobacteria</taxon>
        <taxon>Hyphomicrobiales</taxon>
        <taxon>Stappiaceae</taxon>
        <taxon>Roseibium</taxon>
    </lineage>
</organism>
<sequence length="422" mass="47837">MQLALGGATLSTMLLGFAFEAMAESQSPLEALRQHSQRVEWEDRFDATMESLLAMETSNPTLSPKTADYISAAIDQYSRIVQMGGWGQVSAGGKKALRIGAKDNRVVELRKRLIGSGDLEQTAGLSNTFDSYVDAGLRRFQMRHGLTPDGVLGKSTIATLNVPAQVRLQQLETNLVRLRSMSGFLGDRYVMVNIPAAEIEAVENGHVRSRHTAVVGKIDRQTPILNSKIYELNFNPYWTVPVSIIRKDLIPKMKQDPQYLAKNKIRIFDWKGNELTWQEIDWNTEEATKYQFRQEPGEINSLGSVRINFHNKHQVYLHDTPSKSLFGSDYRFNSSGCVRVQNVKELVTWLLESTTPDWNRSRVDQVIRVGEREDVKLKSSIPLYLTYITAWSNEDGIIQFRDDIYNRDGLYSGEAVTQARLQ</sequence>
<evidence type="ECO:0000256" key="2">
    <source>
        <dbReference type="ARBA" id="ARBA00005992"/>
    </source>
</evidence>
<keyword evidence="5 7" id="KW-0573">Peptidoglycan synthesis</keyword>
<reference evidence="10 11" key="1">
    <citation type="submission" date="2024-02" db="EMBL/GenBank/DDBJ databases">
        <title>Roseibium algae sp. nov., isolated from marine alga (Grateloupia sp.), showing potential in myo-inositol conversion.</title>
        <authorList>
            <person name="Wang Y."/>
        </authorList>
    </citation>
    <scope>NUCLEOTIDE SEQUENCE [LARGE SCALE GENOMIC DNA]</scope>
    <source>
        <strain evidence="10 11">H3510</strain>
    </source>
</reference>
<feature type="domain" description="L,D-TPase catalytic" evidence="9">
    <location>
        <begin position="188"/>
        <end position="366"/>
    </location>
</feature>
<comment type="caution">
    <text evidence="10">The sequence shown here is derived from an EMBL/GenBank/DDBJ whole genome shotgun (WGS) entry which is preliminary data.</text>
</comment>
<dbReference type="SUPFAM" id="SSF141523">
    <property type="entry name" value="L,D-transpeptidase catalytic domain-like"/>
    <property type="match status" value="1"/>
</dbReference>
<dbReference type="CDD" id="cd16913">
    <property type="entry name" value="YkuD_like"/>
    <property type="match status" value="1"/>
</dbReference>
<evidence type="ECO:0000313" key="10">
    <source>
        <dbReference type="EMBL" id="MEJ8474193.1"/>
    </source>
</evidence>
<dbReference type="Gene3D" id="1.10.101.10">
    <property type="entry name" value="PGBD-like superfamily/PGBD"/>
    <property type="match status" value="1"/>
</dbReference>
<keyword evidence="6 7" id="KW-0961">Cell wall biogenesis/degradation</keyword>
<feature type="chain" id="PRO_5047338900" evidence="8">
    <location>
        <begin position="24"/>
        <end position="422"/>
    </location>
</feature>
<dbReference type="InterPro" id="IPR036365">
    <property type="entry name" value="PGBD-like_sf"/>
</dbReference>
<evidence type="ECO:0000256" key="5">
    <source>
        <dbReference type="ARBA" id="ARBA00022984"/>
    </source>
</evidence>
<dbReference type="Pfam" id="PF01471">
    <property type="entry name" value="PG_binding_1"/>
    <property type="match status" value="1"/>
</dbReference>
<dbReference type="SUPFAM" id="SSF47090">
    <property type="entry name" value="PGBD-like"/>
    <property type="match status" value="1"/>
</dbReference>
<keyword evidence="4 7" id="KW-0133">Cell shape</keyword>
<evidence type="ECO:0000256" key="7">
    <source>
        <dbReference type="PROSITE-ProRule" id="PRU01373"/>
    </source>
</evidence>
<proteinExistence type="inferred from homology"/>
<evidence type="ECO:0000259" key="9">
    <source>
        <dbReference type="PROSITE" id="PS52029"/>
    </source>
</evidence>
<evidence type="ECO:0000256" key="1">
    <source>
        <dbReference type="ARBA" id="ARBA00004752"/>
    </source>
</evidence>
<dbReference type="PANTHER" id="PTHR41533:SF2">
    <property type="entry name" value="BLR7131 PROTEIN"/>
    <property type="match status" value="1"/>
</dbReference>
<feature type="active site" description="Proton donor/acceptor" evidence="7">
    <location>
        <position position="318"/>
    </location>
</feature>
<evidence type="ECO:0000256" key="8">
    <source>
        <dbReference type="SAM" id="SignalP"/>
    </source>
</evidence>
<gene>
    <name evidence="10" type="ORF">V6575_08825</name>
</gene>
<evidence type="ECO:0000256" key="3">
    <source>
        <dbReference type="ARBA" id="ARBA00022679"/>
    </source>
</evidence>
<dbReference type="Pfam" id="PF03734">
    <property type="entry name" value="YkuD"/>
    <property type="match status" value="1"/>
</dbReference>
<dbReference type="PANTHER" id="PTHR41533">
    <property type="entry name" value="L,D-TRANSPEPTIDASE HI_1667-RELATED"/>
    <property type="match status" value="1"/>
</dbReference>
<evidence type="ECO:0000256" key="4">
    <source>
        <dbReference type="ARBA" id="ARBA00022960"/>
    </source>
</evidence>
<name>A0ABU8TK39_9HYPH</name>
<protein>
    <submittedName>
        <fullName evidence="10">L,D-transpeptidase family protein</fullName>
    </submittedName>
</protein>
<comment type="similarity">
    <text evidence="2">Belongs to the YkuD family.</text>
</comment>
<keyword evidence="3" id="KW-0808">Transferase</keyword>
<feature type="signal peptide" evidence="8">
    <location>
        <begin position="1"/>
        <end position="23"/>
    </location>
</feature>
<dbReference type="InterPro" id="IPR005490">
    <property type="entry name" value="LD_TPept_cat_dom"/>
</dbReference>
<feature type="active site" description="Nucleophile" evidence="7">
    <location>
        <position position="337"/>
    </location>
</feature>
<dbReference type="Gene3D" id="2.40.440.10">
    <property type="entry name" value="L,D-transpeptidase catalytic domain-like"/>
    <property type="match status" value="1"/>
</dbReference>